<dbReference type="NCBIfam" id="TIGR02435">
    <property type="entry name" value="CobG"/>
    <property type="match status" value="1"/>
</dbReference>
<evidence type="ECO:0000313" key="9">
    <source>
        <dbReference type="Proteomes" id="UP000238392"/>
    </source>
</evidence>
<dbReference type="InterPro" id="IPR051329">
    <property type="entry name" value="NIR_SIR_4Fe-4S"/>
</dbReference>
<evidence type="ECO:0000256" key="3">
    <source>
        <dbReference type="ARBA" id="ARBA00022723"/>
    </source>
</evidence>
<sequence>MSDPVNQGPIIQGWCPGALRPMQSGDGLVVRVRAPLGRLSQTQAAQIADLAQTYGDGLLDVSNRGNLQIRGVTEASHAPLIDGLRMLNMIDQDVARETRRNIVLTPFWRHGDDSHRVATDLMLALAAEDAPATPGKFGYAIDCGADPVLQDTPADIRIERTPHGLIVRADGSTKGLPVTADSAAEAALTLARWFLDTGGVKDGRGRMARHLAKPDVQLPDSHCAPMLPNQLAFAPGKACQGFMVALEFGQMTTDTLRTLAQTAAIRLTPWRMVLLEGASSIPATEGLITDPFSPLLHVTACTGAPGCPQALSETRPTARALAFYTQALLHVSGCAKGCAHPTAAPVTLTATAPETFDLIVGGTAASHPTRTGLSSQTLLARPELLNERP</sequence>
<accession>A0A2T0WJI1</accession>
<evidence type="ECO:0000256" key="2">
    <source>
        <dbReference type="ARBA" id="ARBA00022617"/>
    </source>
</evidence>
<dbReference type="InterPro" id="IPR045854">
    <property type="entry name" value="NO2/SO3_Rdtase_4Fe4S_sf"/>
</dbReference>
<dbReference type="RefSeq" id="WP_106266420.1">
    <property type="nucleotide sequence ID" value="NZ_PVTQ01000011.1"/>
</dbReference>
<proteinExistence type="predicted"/>
<name>A0A2T0WJI1_9RHOB</name>
<organism evidence="8 9">
    <name type="scientific">Donghicola tyrosinivorans</name>
    <dbReference type="NCBI Taxonomy" id="1652492"/>
    <lineage>
        <taxon>Bacteria</taxon>
        <taxon>Pseudomonadati</taxon>
        <taxon>Pseudomonadota</taxon>
        <taxon>Alphaproteobacteria</taxon>
        <taxon>Rhodobacterales</taxon>
        <taxon>Roseobacteraceae</taxon>
        <taxon>Donghicola</taxon>
    </lineage>
</organism>
<keyword evidence="1" id="KW-0004">4Fe-4S</keyword>
<evidence type="ECO:0000256" key="1">
    <source>
        <dbReference type="ARBA" id="ARBA00022485"/>
    </source>
</evidence>
<dbReference type="OrthoDB" id="7459360at2"/>
<evidence type="ECO:0000256" key="4">
    <source>
        <dbReference type="ARBA" id="ARBA00023002"/>
    </source>
</evidence>
<dbReference type="SUPFAM" id="SSF55124">
    <property type="entry name" value="Nitrite/Sulfite reductase N-terminal domain-like"/>
    <property type="match status" value="2"/>
</dbReference>
<dbReference type="AlphaFoldDB" id="A0A2T0WJI1"/>
<dbReference type="GO" id="GO:0051539">
    <property type="term" value="F:4 iron, 4 sulfur cluster binding"/>
    <property type="evidence" value="ECO:0007669"/>
    <property type="project" value="UniProtKB-KW"/>
</dbReference>
<comment type="caution">
    <text evidence="8">The sequence shown here is derived from an EMBL/GenBank/DDBJ whole genome shotgun (WGS) entry which is preliminary data.</text>
</comment>
<dbReference type="GO" id="GO:0016491">
    <property type="term" value="F:oxidoreductase activity"/>
    <property type="evidence" value="ECO:0007669"/>
    <property type="project" value="UniProtKB-KW"/>
</dbReference>
<dbReference type="EMBL" id="PVTQ01000011">
    <property type="protein sequence ID" value="PRY86873.1"/>
    <property type="molecule type" value="Genomic_DNA"/>
</dbReference>
<feature type="domain" description="Nitrite/Sulfite reductase ferredoxin-like" evidence="7">
    <location>
        <begin position="21"/>
        <end position="85"/>
    </location>
</feature>
<dbReference type="Pfam" id="PF03460">
    <property type="entry name" value="NIR_SIR_ferr"/>
    <property type="match status" value="1"/>
</dbReference>
<keyword evidence="9" id="KW-1185">Reference proteome</keyword>
<evidence type="ECO:0000256" key="5">
    <source>
        <dbReference type="ARBA" id="ARBA00023004"/>
    </source>
</evidence>
<evidence type="ECO:0000259" key="7">
    <source>
        <dbReference type="Pfam" id="PF03460"/>
    </source>
</evidence>
<keyword evidence="5" id="KW-0408">Iron</keyword>
<dbReference type="Gene3D" id="3.90.480.10">
    <property type="entry name" value="Sulfite Reductase Hemoprotein,Domain 2"/>
    <property type="match status" value="1"/>
</dbReference>
<reference evidence="8 9" key="1">
    <citation type="submission" date="2018-03" db="EMBL/GenBank/DDBJ databases">
        <title>Genomic Encyclopedia of Archaeal and Bacterial Type Strains, Phase II (KMG-II): from individual species to whole genera.</title>
        <authorList>
            <person name="Goeker M."/>
        </authorList>
    </citation>
    <scope>NUCLEOTIDE SEQUENCE [LARGE SCALE GENOMIC DNA]</scope>
    <source>
        <strain evidence="8 9">DSM 100212</strain>
    </source>
</reference>
<dbReference type="PANTHER" id="PTHR32439:SF9">
    <property type="entry name" value="BLR3264 PROTEIN"/>
    <property type="match status" value="1"/>
</dbReference>
<keyword evidence="4" id="KW-0560">Oxidoreductase</keyword>
<keyword evidence="3" id="KW-0479">Metal-binding</keyword>
<dbReference type="PANTHER" id="PTHR32439">
    <property type="entry name" value="FERREDOXIN--NITRITE REDUCTASE, CHLOROPLASTIC"/>
    <property type="match status" value="1"/>
</dbReference>
<keyword evidence="2" id="KW-0349">Heme</keyword>
<dbReference type="InterPro" id="IPR005117">
    <property type="entry name" value="NiRdtase/SiRdtase_haem-b_fer"/>
</dbReference>
<protein>
    <submittedName>
        <fullName evidence="8">Precorrin-3B synthase</fullName>
    </submittedName>
</protein>
<gene>
    <name evidence="8" type="ORF">CLV74_111106</name>
</gene>
<dbReference type="SUPFAM" id="SSF56014">
    <property type="entry name" value="Nitrite and sulphite reductase 4Fe-4S domain-like"/>
    <property type="match status" value="1"/>
</dbReference>
<dbReference type="Proteomes" id="UP000238392">
    <property type="component" value="Unassembled WGS sequence"/>
</dbReference>
<evidence type="ECO:0000313" key="8">
    <source>
        <dbReference type="EMBL" id="PRY86873.1"/>
    </source>
</evidence>
<dbReference type="InterPro" id="IPR036136">
    <property type="entry name" value="Nit/Sulf_reduc_fer-like_dom_sf"/>
</dbReference>
<keyword evidence="6" id="KW-0411">Iron-sulfur</keyword>
<dbReference type="Gene3D" id="3.30.413.10">
    <property type="entry name" value="Sulfite Reductase Hemoprotein, domain 1"/>
    <property type="match status" value="2"/>
</dbReference>
<dbReference type="InterPro" id="IPR012798">
    <property type="entry name" value="Cbl_synth_CobG-like"/>
</dbReference>
<dbReference type="GO" id="GO:0046872">
    <property type="term" value="F:metal ion binding"/>
    <property type="evidence" value="ECO:0007669"/>
    <property type="project" value="UniProtKB-KW"/>
</dbReference>
<evidence type="ECO:0000256" key="6">
    <source>
        <dbReference type="ARBA" id="ARBA00023014"/>
    </source>
</evidence>